<name>A0A4Q9QNC9_9GAMM</name>
<accession>A0A4Q9QNC9</accession>
<evidence type="ECO:0000313" key="3">
    <source>
        <dbReference type="Proteomes" id="UP000292302"/>
    </source>
</evidence>
<evidence type="ECO:0000313" key="2">
    <source>
        <dbReference type="EMBL" id="TBU81209.1"/>
    </source>
</evidence>
<comment type="caution">
    <text evidence="2">The sequence shown here is derived from an EMBL/GenBank/DDBJ whole genome shotgun (WGS) entry which is preliminary data.</text>
</comment>
<keyword evidence="3" id="KW-1185">Reference proteome</keyword>
<dbReference type="EMBL" id="QJUI01000006">
    <property type="protein sequence ID" value="TBU81209.1"/>
    <property type="molecule type" value="Genomic_DNA"/>
</dbReference>
<organism evidence="2 3">
    <name type="scientific">Phytopseudomonas daroniae</name>
    <dbReference type="NCBI Taxonomy" id="2487519"/>
    <lineage>
        <taxon>Bacteria</taxon>
        <taxon>Pseudomonadati</taxon>
        <taxon>Pseudomonadota</taxon>
        <taxon>Gammaproteobacteria</taxon>
        <taxon>Pseudomonadales</taxon>
        <taxon>Pseudomonadaceae</taxon>
        <taxon>Phytopseudomonas</taxon>
    </lineage>
</organism>
<proteinExistence type="predicted"/>
<gene>
    <name evidence="2" type="ORF">DNK06_08860</name>
</gene>
<sequence length="206" mass="23158">MAGTGSACLEKVELVFREELHAIYGQLDWLPVADGEIHRFHVPGDRAGSMNGWYVLFADGIASGSFGSWKAGISHTWNSREPVNLLEVEQVRRRVEQARLQRQAEQRQRQQAAAEHVNRLWRNARRADPEHAYLVAKQVRPYSLRQHRTRLLVPLYHDGQLVNLQSIATDGGKLFQAGGQVKGSYSPLGVISADKPLYVCEGSCWS</sequence>
<dbReference type="AlphaFoldDB" id="A0A4Q9QNC9"/>
<protein>
    <recommendedName>
        <fullName evidence="4">Topoisomerase</fullName>
    </recommendedName>
</protein>
<evidence type="ECO:0000256" key="1">
    <source>
        <dbReference type="SAM" id="Coils"/>
    </source>
</evidence>
<reference evidence="2 3" key="1">
    <citation type="submission" date="2018-06" db="EMBL/GenBank/DDBJ databases">
        <title>Three novel Pseudomonas species isolated from symptomatic oak.</title>
        <authorList>
            <person name="Bueno-Gonzalez V."/>
            <person name="Brady C."/>
        </authorList>
    </citation>
    <scope>NUCLEOTIDE SEQUENCE [LARGE SCALE GENOMIC DNA]</scope>
    <source>
        <strain evidence="2 3">P9A</strain>
    </source>
</reference>
<keyword evidence="1" id="KW-0175">Coiled coil</keyword>
<evidence type="ECO:0008006" key="4">
    <source>
        <dbReference type="Google" id="ProtNLM"/>
    </source>
</evidence>
<dbReference type="Proteomes" id="UP000292302">
    <property type="component" value="Unassembled WGS sequence"/>
</dbReference>
<feature type="coiled-coil region" evidence="1">
    <location>
        <begin position="88"/>
        <end position="115"/>
    </location>
</feature>